<reference evidence="1" key="1">
    <citation type="submission" date="2015-07" db="EMBL/GenBank/DDBJ databases">
        <title>MeaNS - Measles Nucleotide Surveillance Program.</title>
        <authorList>
            <person name="Tran T."/>
            <person name="Druce J."/>
        </authorList>
    </citation>
    <scope>NUCLEOTIDE SEQUENCE</scope>
    <source>
        <strain evidence="1">UCB-OBI-ISO-001</strain>
        <tissue evidence="1">Gonad</tissue>
    </source>
</reference>
<gene>
    <name evidence="1" type="ORF">OCBIM_22006445mg</name>
</gene>
<name>A0A0L8HTA4_OCTBM</name>
<dbReference type="AlphaFoldDB" id="A0A0L8HTA4"/>
<organism evidence="1">
    <name type="scientific">Octopus bimaculoides</name>
    <name type="common">California two-spotted octopus</name>
    <dbReference type="NCBI Taxonomy" id="37653"/>
    <lineage>
        <taxon>Eukaryota</taxon>
        <taxon>Metazoa</taxon>
        <taxon>Spiralia</taxon>
        <taxon>Lophotrochozoa</taxon>
        <taxon>Mollusca</taxon>
        <taxon>Cephalopoda</taxon>
        <taxon>Coleoidea</taxon>
        <taxon>Octopodiformes</taxon>
        <taxon>Octopoda</taxon>
        <taxon>Incirrata</taxon>
        <taxon>Octopodidae</taxon>
        <taxon>Octopus</taxon>
    </lineage>
</organism>
<sequence>MSVTYCSPDVIHRFIIIFLKLHKCYTSILLARFVRLRTLSLFIYSHKILVPNSSNSVH</sequence>
<proteinExistence type="predicted"/>
<dbReference type="EMBL" id="KQ417320">
    <property type="protein sequence ID" value="KOF92478.1"/>
    <property type="molecule type" value="Genomic_DNA"/>
</dbReference>
<protein>
    <submittedName>
        <fullName evidence="1">Uncharacterized protein</fullName>
    </submittedName>
</protein>
<evidence type="ECO:0000313" key="1">
    <source>
        <dbReference type="EMBL" id="KOF92478.1"/>
    </source>
</evidence>
<accession>A0A0L8HTA4</accession>